<proteinExistence type="inferred from homology"/>
<sequence>MQLFKKAALGLIVFYRKYISPMKQPSCIYTPSCSAYTYEAITKYGFMKGAWLGVKRICRCHPFHKGGYDPVP</sequence>
<dbReference type="HAMAP" id="MF_00386">
    <property type="entry name" value="UPF0161_YidD"/>
    <property type="match status" value="1"/>
</dbReference>
<evidence type="ECO:0000313" key="3">
    <source>
        <dbReference type="EMBL" id="QUI25562.1"/>
    </source>
</evidence>
<accession>A0A8J8MP77</accession>
<gene>
    <name evidence="3" type="primary">yidD</name>
    <name evidence="3" type="ORF">HZI73_01745</name>
</gene>
<comment type="subcellular location">
    <subcellularLocation>
        <location evidence="2">Cell membrane</location>
        <topology evidence="2">Peripheral membrane protein</topology>
        <orientation evidence="2">Cytoplasmic side</orientation>
    </subcellularLocation>
</comment>
<keyword evidence="1 2" id="KW-0472">Membrane</keyword>
<protein>
    <recommendedName>
        <fullName evidence="2">Putative membrane protein insertion efficiency factor</fullName>
    </recommendedName>
</protein>
<comment type="function">
    <text evidence="2">Could be involved in insertion of integral membrane proteins into the membrane.</text>
</comment>
<dbReference type="PANTHER" id="PTHR33383">
    <property type="entry name" value="MEMBRANE PROTEIN INSERTION EFFICIENCY FACTOR-RELATED"/>
    <property type="match status" value="1"/>
</dbReference>
<reference evidence="3" key="1">
    <citation type="submission" date="2020-07" db="EMBL/GenBank/DDBJ databases">
        <title>Vallitalea pronyensis genome.</title>
        <authorList>
            <person name="Postec A."/>
        </authorList>
    </citation>
    <scope>NUCLEOTIDE SEQUENCE</scope>
    <source>
        <strain evidence="3">FatNI3</strain>
    </source>
</reference>
<dbReference type="NCBIfam" id="TIGR00278">
    <property type="entry name" value="membrane protein insertion efficiency factor YidD"/>
    <property type="match status" value="1"/>
</dbReference>
<organism evidence="3 4">
    <name type="scientific">Vallitalea pronyensis</name>
    <dbReference type="NCBI Taxonomy" id="1348613"/>
    <lineage>
        <taxon>Bacteria</taxon>
        <taxon>Bacillati</taxon>
        <taxon>Bacillota</taxon>
        <taxon>Clostridia</taxon>
        <taxon>Lachnospirales</taxon>
        <taxon>Vallitaleaceae</taxon>
        <taxon>Vallitalea</taxon>
    </lineage>
</organism>
<evidence type="ECO:0000256" key="2">
    <source>
        <dbReference type="HAMAP-Rule" id="MF_00386"/>
    </source>
</evidence>
<dbReference type="PANTHER" id="PTHR33383:SF1">
    <property type="entry name" value="MEMBRANE PROTEIN INSERTION EFFICIENCY FACTOR-RELATED"/>
    <property type="match status" value="1"/>
</dbReference>
<dbReference type="GO" id="GO:0005886">
    <property type="term" value="C:plasma membrane"/>
    <property type="evidence" value="ECO:0007669"/>
    <property type="project" value="UniProtKB-SubCell"/>
</dbReference>
<dbReference type="SMART" id="SM01234">
    <property type="entry name" value="Haemolytic"/>
    <property type="match status" value="1"/>
</dbReference>
<keyword evidence="2" id="KW-1003">Cell membrane</keyword>
<keyword evidence="4" id="KW-1185">Reference proteome</keyword>
<dbReference type="AlphaFoldDB" id="A0A8J8MP77"/>
<evidence type="ECO:0000256" key="1">
    <source>
        <dbReference type="ARBA" id="ARBA00023136"/>
    </source>
</evidence>
<evidence type="ECO:0000313" key="4">
    <source>
        <dbReference type="Proteomes" id="UP000683246"/>
    </source>
</evidence>
<dbReference type="InterPro" id="IPR002696">
    <property type="entry name" value="Membr_insert_effic_factor_YidD"/>
</dbReference>
<comment type="similarity">
    <text evidence="2">Belongs to the UPF0161 family.</text>
</comment>
<dbReference type="EMBL" id="CP058649">
    <property type="protein sequence ID" value="QUI25562.1"/>
    <property type="molecule type" value="Genomic_DNA"/>
</dbReference>
<dbReference type="KEGG" id="vpy:HZI73_01745"/>
<dbReference type="Proteomes" id="UP000683246">
    <property type="component" value="Chromosome"/>
</dbReference>
<dbReference type="Pfam" id="PF01809">
    <property type="entry name" value="YidD"/>
    <property type="match status" value="1"/>
</dbReference>
<name>A0A8J8MP77_9FIRM</name>